<evidence type="ECO:0000256" key="1">
    <source>
        <dbReference type="SAM" id="Phobius"/>
    </source>
</evidence>
<keyword evidence="3" id="KW-1185">Reference proteome</keyword>
<proteinExistence type="predicted"/>
<reference evidence="2" key="1">
    <citation type="submission" date="2022-04" db="EMBL/GenBank/DDBJ databases">
        <authorList>
            <person name="Xu L."/>
            <person name="Lv Z."/>
        </authorList>
    </citation>
    <scope>NUCLEOTIDE SEQUENCE</scope>
    <source>
        <strain evidence="2">LV_2022a</strain>
    </source>
</reference>
<dbReference type="Proteomes" id="UP001292079">
    <property type="component" value="Unassembled WGS sequence"/>
</dbReference>
<feature type="transmembrane region" description="Helical" evidence="1">
    <location>
        <begin position="143"/>
        <end position="163"/>
    </location>
</feature>
<feature type="transmembrane region" description="Helical" evidence="1">
    <location>
        <begin position="89"/>
        <end position="109"/>
    </location>
</feature>
<feature type="transmembrane region" description="Helical" evidence="1">
    <location>
        <begin position="116"/>
        <end position="137"/>
    </location>
</feature>
<feature type="transmembrane region" description="Helical" evidence="1">
    <location>
        <begin position="58"/>
        <end position="77"/>
    </location>
</feature>
<name>A0AAE2D8V5_SCHME</name>
<evidence type="ECO:0000313" key="2">
    <source>
        <dbReference type="EMBL" id="KAK4475392.1"/>
    </source>
</evidence>
<dbReference type="AlphaFoldDB" id="A0AAE2D8V5"/>
<keyword evidence="1" id="KW-0472">Membrane</keyword>
<reference evidence="2" key="2">
    <citation type="journal article" date="2023" name="Infect Dis Poverty">
        <title>Chromosome-scale genome of the human blood fluke Schistosoma mekongi and its implications for public health.</title>
        <authorList>
            <person name="Zhou M."/>
            <person name="Xu L."/>
            <person name="Xu D."/>
            <person name="Chen W."/>
            <person name="Khan J."/>
            <person name="Hu Y."/>
            <person name="Huang H."/>
            <person name="Wei H."/>
            <person name="Zhang Y."/>
            <person name="Chusongsang P."/>
            <person name="Tanasarnprasert K."/>
            <person name="Hu X."/>
            <person name="Limpanont Y."/>
            <person name="Lv Z."/>
        </authorList>
    </citation>
    <scope>NUCLEOTIDE SEQUENCE</scope>
    <source>
        <strain evidence="2">LV_2022a</strain>
    </source>
</reference>
<evidence type="ECO:0000313" key="3">
    <source>
        <dbReference type="Proteomes" id="UP001292079"/>
    </source>
</evidence>
<keyword evidence="1" id="KW-1133">Transmembrane helix</keyword>
<comment type="caution">
    <text evidence="2">The sequence shown here is derived from an EMBL/GenBank/DDBJ whole genome shotgun (WGS) entry which is preliminary data.</text>
</comment>
<feature type="transmembrane region" description="Helical" evidence="1">
    <location>
        <begin position="32"/>
        <end position="51"/>
    </location>
</feature>
<accession>A0AAE2D8V5</accession>
<organism evidence="2 3">
    <name type="scientific">Schistosoma mekongi</name>
    <name type="common">Parasitic worm</name>
    <dbReference type="NCBI Taxonomy" id="38744"/>
    <lineage>
        <taxon>Eukaryota</taxon>
        <taxon>Metazoa</taxon>
        <taxon>Spiralia</taxon>
        <taxon>Lophotrochozoa</taxon>
        <taxon>Platyhelminthes</taxon>
        <taxon>Trematoda</taxon>
        <taxon>Digenea</taxon>
        <taxon>Strigeidida</taxon>
        <taxon>Schistosomatoidea</taxon>
        <taxon>Schistosomatidae</taxon>
        <taxon>Schistosoma</taxon>
    </lineage>
</organism>
<keyword evidence="1" id="KW-0812">Transmembrane</keyword>
<protein>
    <submittedName>
        <fullName evidence="2">Uncharacterized protein</fullName>
    </submittedName>
</protein>
<gene>
    <name evidence="2" type="ORF">MN116_002452</name>
</gene>
<sequence>MDQLYKVMQNNINPFMLHQFQLISEWIKKNQSFLWIAWGVYLLLQLIWEFIPALSRKYPYNIIYLIIMTFLSTFAIASDTTLYDENVVYAIFALSSTLFNLVIIIVTVFQYDFTKLNFISVIISIVTDILALLAQILHFALSSHIPLMIIGGVTLPLVIFKLLIEIRKIFGNSKYYYNRIDMVYTAGVIYNCWWRLLLSFLWATSSTGLIQLTNK</sequence>
<feature type="transmembrane region" description="Helical" evidence="1">
    <location>
        <begin position="183"/>
        <end position="203"/>
    </location>
</feature>
<dbReference type="EMBL" id="JALJAT010000001">
    <property type="protein sequence ID" value="KAK4475392.1"/>
    <property type="molecule type" value="Genomic_DNA"/>
</dbReference>